<dbReference type="RefSeq" id="WP_052565186.1">
    <property type="nucleotide sequence ID" value="NZ_BAFN01000001.1"/>
</dbReference>
<accession>A0ABQ0K268</accession>
<dbReference type="EMBL" id="BAFN01000001">
    <property type="protein sequence ID" value="GAN35154.1"/>
    <property type="molecule type" value="Genomic_DNA"/>
</dbReference>
<protein>
    <submittedName>
        <fullName evidence="1">Uncharacterized protein</fullName>
    </submittedName>
</protein>
<reference evidence="2" key="1">
    <citation type="journal article" date="2015" name="Genome Announc.">
        <title>Draft Genome Sequence of an Anaerobic Ammonium-Oxidizing Bacterium, "Candidatus Brocadia sinica".</title>
        <authorList>
            <person name="Oshiki M."/>
            <person name="Shinyako-Hata K."/>
            <person name="Satoh H."/>
            <person name="Okabe S."/>
        </authorList>
    </citation>
    <scope>NUCLEOTIDE SEQUENCE [LARGE SCALE GENOMIC DNA]</scope>
    <source>
        <strain evidence="2">JPN1</strain>
    </source>
</reference>
<name>A0ABQ0K268_9BACT</name>
<sequence>MKRTAIILCLLIAGCGTVTGSRQERKTIDIYDTQGKIKEHVVIENGYITIYDKDWKTKEHGRIAY</sequence>
<evidence type="ECO:0000313" key="1">
    <source>
        <dbReference type="EMBL" id="GAN35154.1"/>
    </source>
</evidence>
<proteinExistence type="predicted"/>
<organism evidence="1 2">
    <name type="scientific">Candidatus Brocadia sinica JPN1</name>
    <dbReference type="NCBI Taxonomy" id="1197129"/>
    <lineage>
        <taxon>Bacteria</taxon>
        <taxon>Pseudomonadati</taxon>
        <taxon>Planctomycetota</taxon>
        <taxon>Candidatus Brocadiia</taxon>
        <taxon>Candidatus Brocadiales</taxon>
        <taxon>Candidatus Brocadiaceae</taxon>
        <taxon>Candidatus Brocadia</taxon>
    </lineage>
</organism>
<dbReference type="Proteomes" id="UP000032309">
    <property type="component" value="Unassembled WGS sequence"/>
</dbReference>
<gene>
    <name evidence="1" type="ORF">BROSI_A3700</name>
</gene>
<comment type="caution">
    <text evidence="1">The sequence shown here is derived from an EMBL/GenBank/DDBJ whole genome shotgun (WGS) entry which is preliminary data.</text>
</comment>
<evidence type="ECO:0000313" key="2">
    <source>
        <dbReference type="Proteomes" id="UP000032309"/>
    </source>
</evidence>
<dbReference type="PROSITE" id="PS51257">
    <property type="entry name" value="PROKAR_LIPOPROTEIN"/>
    <property type="match status" value="1"/>
</dbReference>
<keyword evidence="2" id="KW-1185">Reference proteome</keyword>